<dbReference type="AlphaFoldDB" id="A0A176RVJ2"/>
<dbReference type="EMBL" id="LUTY01002684">
    <property type="protein sequence ID" value="OAD19738.1"/>
    <property type="molecule type" value="Genomic_DNA"/>
</dbReference>
<proteinExistence type="predicted"/>
<feature type="region of interest" description="Disordered" evidence="1">
    <location>
        <begin position="1"/>
        <end position="43"/>
    </location>
</feature>
<gene>
    <name evidence="2" type="ORF">THIOM_004613</name>
</gene>
<dbReference type="Proteomes" id="UP000076962">
    <property type="component" value="Unassembled WGS sequence"/>
</dbReference>
<organism evidence="2 3">
    <name type="scientific">Candidatus Thiomargarita nelsonii</name>
    <dbReference type="NCBI Taxonomy" id="1003181"/>
    <lineage>
        <taxon>Bacteria</taxon>
        <taxon>Pseudomonadati</taxon>
        <taxon>Pseudomonadota</taxon>
        <taxon>Gammaproteobacteria</taxon>
        <taxon>Thiotrichales</taxon>
        <taxon>Thiotrichaceae</taxon>
        <taxon>Thiomargarita</taxon>
    </lineage>
</organism>
<sequence length="43" mass="4969">MRNPIARDPLLRKGGAHVKSKSRQRAQVKRDVKKDVDEWKRGG</sequence>
<evidence type="ECO:0000313" key="3">
    <source>
        <dbReference type="Proteomes" id="UP000076962"/>
    </source>
</evidence>
<accession>A0A176RVJ2</accession>
<feature type="compositionally biased region" description="Basic residues" evidence="1">
    <location>
        <begin position="14"/>
        <end position="27"/>
    </location>
</feature>
<keyword evidence="3" id="KW-1185">Reference proteome</keyword>
<comment type="caution">
    <text evidence="2">The sequence shown here is derived from an EMBL/GenBank/DDBJ whole genome shotgun (WGS) entry which is preliminary data.</text>
</comment>
<protein>
    <submittedName>
        <fullName evidence="2">Uncharacterized protein</fullName>
    </submittedName>
</protein>
<feature type="compositionally biased region" description="Basic and acidic residues" evidence="1">
    <location>
        <begin position="28"/>
        <end position="43"/>
    </location>
</feature>
<name>A0A176RVJ2_9GAMM</name>
<evidence type="ECO:0000256" key="1">
    <source>
        <dbReference type="SAM" id="MobiDB-lite"/>
    </source>
</evidence>
<reference evidence="2 3" key="1">
    <citation type="submission" date="2016-05" db="EMBL/GenBank/DDBJ databases">
        <title>Single-cell genome of chain-forming Candidatus Thiomargarita nelsonii and comparison to other large sulfur-oxidizing bacteria.</title>
        <authorList>
            <person name="Winkel M."/>
            <person name="Salman V."/>
            <person name="Woyke T."/>
            <person name="Schulz-Vogt H."/>
            <person name="Richter M."/>
            <person name="Flood B."/>
            <person name="Bailey J."/>
            <person name="Amann R."/>
            <person name="Mussmann M."/>
        </authorList>
    </citation>
    <scope>NUCLEOTIDE SEQUENCE [LARGE SCALE GENOMIC DNA]</scope>
    <source>
        <strain evidence="2 3">THI036</strain>
    </source>
</reference>
<evidence type="ECO:0000313" key="2">
    <source>
        <dbReference type="EMBL" id="OAD19738.1"/>
    </source>
</evidence>